<dbReference type="GO" id="GO:0008270">
    <property type="term" value="F:zinc ion binding"/>
    <property type="evidence" value="ECO:0007669"/>
    <property type="project" value="UniProtKB-KW"/>
</dbReference>
<feature type="region of interest" description="Disordered" evidence="5">
    <location>
        <begin position="1"/>
        <end position="23"/>
    </location>
</feature>
<evidence type="ECO:0000259" key="6">
    <source>
        <dbReference type="PROSITE" id="PS51265"/>
    </source>
</evidence>
<organism evidence="7 8">
    <name type="scientific">Pomacea canaliculata</name>
    <name type="common">Golden apple snail</name>
    <dbReference type="NCBI Taxonomy" id="400727"/>
    <lineage>
        <taxon>Eukaryota</taxon>
        <taxon>Metazoa</taxon>
        <taxon>Spiralia</taxon>
        <taxon>Lophotrochozoa</taxon>
        <taxon>Mollusca</taxon>
        <taxon>Gastropoda</taxon>
        <taxon>Caenogastropoda</taxon>
        <taxon>Architaenioglossa</taxon>
        <taxon>Ampullarioidea</taxon>
        <taxon>Ampullariidae</taxon>
        <taxon>Pomacea</taxon>
    </lineage>
</organism>
<dbReference type="AlphaFoldDB" id="A0A2T7P8W0"/>
<dbReference type="GO" id="GO:1901987">
    <property type="term" value="P:regulation of cell cycle phase transition"/>
    <property type="evidence" value="ECO:0007669"/>
    <property type="project" value="TreeGrafter"/>
</dbReference>
<evidence type="ECO:0000256" key="5">
    <source>
        <dbReference type="SAM" id="MobiDB-lite"/>
    </source>
</evidence>
<protein>
    <recommendedName>
        <fullName evidence="6">DBF4-type domain-containing protein</fullName>
    </recommendedName>
</protein>
<feature type="region of interest" description="Disordered" evidence="5">
    <location>
        <begin position="1113"/>
        <end position="1143"/>
    </location>
</feature>
<proteinExistence type="predicted"/>
<name>A0A2T7P8W0_POMCA</name>
<keyword evidence="2 4" id="KW-0863">Zinc-finger</keyword>
<feature type="compositionally biased region" description="Basic and acidic residues" evidence="5">
    <location>
        <begin position="912"/>
        <end position="928"/>
    </location>
</feature>
<feature type="domain" description="DBF4-type" evidence="6">
    <location>
        <begin position="305"/>
        <end position="354"/>
    </location>
</feature>
<evidence type="ECO:0000256" key="3">
    <source>
        <dbReference type="ARBA" id="ARBA00022833"/>
    </source>
</evidence>
<dbReference type="PROSITE" id="PS51265">
    <property type="entry name" value="ZF_DBF4"/>
    <property type="match status" value="1"/>
</dbReference>
<comment type="caution">
    <text evidence="7">The sequence shown here is derived from an EMBL/GenBank/DDBJ whole genome shotgun (WGS) entry which is preliminary data.</text>
</comment>
<dbReference type="SMART" id="SM00586">
    <property type="entry name" value="ZnF_DBF"/>
    <property type="match status" value="1"/>
</dbReference>
<sequence>MKRTKRSSTRSEKVPSSQPASTSFHKKCKTHLTYLPLTGKSVYLDVKDSQQAKVLEMKLKRLGAKVEDFLSKDINYVISHSAPVRSQSKCQKEGYGPESPAFVNTPSPFSAVPSPTSTVASARIIPMTRGKTMAQIACANRSPSPNSVASNAEKLGIKVVTSEAALKWLDKEMAKLGDALEQTAQDSEAKKKRSVAKRSQQLQEPYIKVEPVDMHHRPVYLNLNKWPRLNVNTPPCTCPFDGHGVTFIQRSGRGDRDGKASIGNWPLPPSQQGASKQKEESLRLIGVPIVTAGDLRKQREQKKQTHRRRGFCECCNTRYEDMKEHVKDRAHVDFVSDKHNYEKLDEVISQGPSIADFLQSVLLSHCQLQAANRPVSISSSANSESELTTESGTFLKMGHQTVTAKQIGRAQDDICNNPPAVLIADDDCHNYKAKDWERGHIPRTGNCIVNSRTQEQVSCGATHGTTTDRLPLAAVVIRRPGAKAAYGSPVKVRTEASRNPELWSRDLRPVKERSLVFGNSPLGCLQAVVEDKGRNQGLLSGKGNSEQSKEGVLSVLPAGLITGRVCVSSFSATCDEVRGIVNSADSSPLELRNNLNQKPASQRRDKRSGNVLSKRSTSQKLGSSTDLQTGAMLPEENGWCHHKSENDSHKADKEHVMIKEGGLDFVEDARHTELLLQNSYKRSEVEHSERKPHVMTKMTPENCGAQDQDHEISSNICSVTEHTAESLDWAQSPPHFVASPWSKTCRKRKLSHSPQFKSCTWERSNLQTPEKQMKKASVDDHRVSPVFPRSQVHCSMPIFVHMKESSNAKCKIYVGEEDTAESDEINVLGSMHDITAHTNSPCHQANSPDNVVLVEKEGSINEEAIFSGQAVNGNIERCCVRELSDCKTDLEKVKVFQKVDFGLENRSEESGIEKHFSTHQISRDKQDSENGGLSRAKEKVVPLTRTASVSKVSALSSAKKVKLNGSWQLLSDRSLCRLLESEVDAPPFLGFTGDDDGLSSDLTYVEASEFEVSDTEEYEWVFDEIPQGLPVDTSKAVGVETFNYFLPTLSSPDKASDSSWEDACNLYLSESVNKKLFISNKSSATSPSSKGCRKVQRQIKNHISHKAVVQSPDKPHLTVPLDGHTPTKLRKDPNTKSSRKGKGIERVDAEILFNYSSPHRNNIVFSPLQVISGNIVRSSLDLSEQTQEGSHRLLPRRRRLDWS</sequence>
<dbReference type="GO" id="GO:0003676">
    <property type="term" value="F:nucleic acid binding"/>
    <property type="evidence" value="ECO:0007669"/>
    <property type="project" value="InterPro"/>
</dbReference>
<dbReference type="EMBL" id="PZQS01000005">
    <property type="protein sequence ID" value="PVD29867.1"/>
    <property type="molecule type" value="Genomic_DNA"/>
</dbReference>
<keyword evidence="8" id="KW-1185">Reference proteome</keyword>
<gene>
    <name evidence="7" type="ORF">C0Q70_09124</name>
</gene>
<dbReference type="InterPro" id="IPR001357">
    <property type="entry name" value="BRCT_dom"/>
</dbReference>
<dbReference type="InterPro" id="IPR038545">
    <property type="entry name" value="Znf_DBF_sf"/>
</dbReference>
<dbReference type="GO" id="GO:0010571">
    <property type="term" value="P:positive regulation of nuclear cell cycle DNA replication"/>
    <property type="evidence" value="ECO:0007669"/>
    <property type="project" value="TreeGrafter"/>
</dbReference>
<keyword evidence="3" id="KW-0862">Zinc</keyword>
<evidence type="ECO:0000313" key="8">
    <source>
        <dbReference type="Proteomes" id="UP000245119"/>
    </source>
</evidence>
<dbReference type="Proteomes" id="UP000245119">
    <property type="component" value="Linkage Group LG5"/>
</dbReference>
<evidence type="ECO:0000256" key="2">
    <source>
        <dbReference type="ARBA" id="ARBA00022771"/>
    </source>
</evidence>
<dbReference type="FunFam" id="6.10.250.3410:FF:000001">
    <property type="entry name" value="Protein DBF4 homolog A"/>
    <property type="match status" value="1"/>
</dbReference>
<feature type="compositionally biased region" description="Polar residues" evidence="5">
    <location>
        <begin position="610"/>
        <end position="628"/>
    </location>
</feature>
<dbReference type="OrthoDB" id="21380at2759"/>
<evidence type="ECO:0000256" key="1">
    <source>
        <dbReference type="ARBA" id="ARBA00022723"/>
    </source>
</evidence>
<feature type="region of interest" description="Disordered" evidence="5">
    <location>
        <begin position="251"/>
        <end position="280"/>
    </location>
</feature>
<reference evidence="7 8" key="1">
    <citation type="submission" date="2018-04" db="EMBL/GenBank/DDBJ databases">
        <title>The genome of golden apple snail Pomacea canaliculata provides insight into stress tolerance and invasive adaptation.</title>
        <authorList>
            <person name="Liu C."/>
            <person name="Liu B."/>
            <person name="Ren Y."/>
            <person name="Zhang Y."/>
            <person name="Wang H."/>
            <person name="Li S."/>
            <person name="Jiang F."/>
            <person name="Yin L."/>
            <person name="Zhang G."/>
            <person name="Qian W."/>
            <person name="Fan W."/>
        </authorList>
    </citation>
    <scope>NUCLEOTIDE SEQUENCE [LARGE SCALE GENOMIC DNA]</scope>
    <source>
        <strain evidence="7">SZHN2017</strain>
        <tissue evidence="7">Muscle</tissue>
    </source>
</reference>
<accession>A0A2T7P8W0</accession>
<feature type="compositionally biased region" description="Basic residues" evidence="5">
    <location>
        <begin position="1193"/>
        <end position="1203"/>
    </location>
</feature>
<dbReference type="PANTHER" id="PTHR15375:SF26">
    <property type="entry name" value="PROTEIN CHIFFON"/>
    <property type="match status" value="1"/>
</dbReference>
<keyword evidence="1" id="KW-0479">Metal-binding</keyword>
<dbReference type="STRING" id="400727.A0A2T7P8W0"/>
<dbReference type="PANTHER" id="PTHR15375">
    <property type="entry name" value="ACTIVATOR OF S-PHASE KINASE-RELATED"/>
    <property type="match status" value="1"/>
</dbReference>
<dbReference type="Pfam" id="PF07535">
    <property type="entry name" value="zf-DBF"/>
    <property type="match status" value="1"/>
</dbReference>
<dbReference type="Pfam" id="PF00533">
    <property type="entry name" value="BRCT"/>
    <property type="match status" value="1"/>
</dbReference>
<evidence type="ECO:0000313" key="7">
    <source>
        <dbReference type="EMBL" id="PVD29867.1"/>
    </source>
</evidence>
<evidence type="ECO:0000256" key="4">
    <source>
        <dbReference type="PROSITE-ProRule" id="PRU00600"/>
    </source>
</evidence>
<dbReference type="GO" id="GO:0043539">
    <property type="term" value="F:protein serine/threonine kinase activator activity"/>
    <property type="evidence" value="ECO:0007669"/>
    <property type="project" value="TreeGrafter"/>
</dbReference>
<dbReference type="GO" id="GO:0031431">
    <property type="term" value="C:Dbf4-dependent protein kinase complex"/>
    <property type="evidence" value="ECO:0007669"/>
    <property type="project" value="TreeGrafter"/>
</dbReference>
<dbReference type="Gene3D" id="6.10.250.3410">
    <property type="entry name" value="DBF zinc finger"/>
    <property type="match status" value="1"/>
</dbReference>
<feature type="region of interest" description="Disordered" evidence="5">
    <location>
        <begin position="1182"/>
        <end position="1203"/>
    </location>
</feature>
<feature type="region of interest" description="Disordered" evidence="5">
    <location>
        <begin position="589"/>
        <end position="631"/>
    </location>
</feature>
<feature type="region of interest" description="Disordered" evidence="5">
    <location>
        <begin position="912"/>
        <end position="937"/>
    </location>
</feature>
<dbReference type="InterPro" id="IPR006572">
    <property type="entry name" value="Znf_DBF"/>
</dbReference>
<feature type="compositionally biased region" description="Polar residues" evidence="5">
    <location>
        <begin position="14"/>
        <end position="23"/>
    </location>
</feature>
<dbReference type="InterPro" id="IPR051590">
    <property type="entry name" value="Replication_Regulatory_Kinase"/>
</dbReference>